<keyword evidence="1" id="KW-0812">Transmembrane</keyword>
<feature type="transmembrane region" description="Helical" evidence="1">
    <location>
        <begin position="146"/>
        <end position="170"/>
    </location>
</feature>
<sequence length="292" mass="30378">MWTGRSILAGAGALFMGAVLGVEVAGFAELAAPAPVPPDGPGMTLLVTPFLVCFGGPFVLVASLLVVLPTASAARWASARFTGRDVWGWVPIVAVAPVTAGVAAFGITRHPGPPLALSWPAGAVLLTGAALLARDAALHGGRLRRILGYGALAAVAVFGIGATVFATGLVTEYRPPQVDATQLVGNWTDGEGGTLRLAADGTARAEALTDHDWAVEPGAVAEAGKYRCTGRGTWSYEPGDSTTWQQSVRLDIEGCSFAGDFDGWRISGTSDRPELNREYGDLDSPDWYTLTR</sequence>
<gene>
    <name evidence="2" type="ORF">C5746_23885</name>
</gene>
<keyword evidence="1" id="KW-0472">Membrane</keyword>
<dbReference type="AlphaFoldDB" id="A0A2Z5JRE7"/>
<evidence type="ECO:0000313" key="3">
    <source>
        <dbReference type="Proteomes" id="UP000252698"/>
    </source>
</evidence>
<evidence type="ECO:0000313" key="2">
    <source>
        <dbReference type="EMBL" id="AXE83006.1"/>
    </source>
</evidence>
<evidence type="ECO:0000256" key="1">
    <source>
        <dbReference type="SAM" id="Phobius"/>
    </source>
</evidence>
<keyword evidence="1" id="KW-1133">Transmembrane helix</keyword>
<dbReference type="KEGG" id="sata:C5746_23885"/>
<accession>A0A2Z5JRE7</accession>
<name>A0A2Z5JRE7_STRAR</name>
<feature type="transmembrane region" description="Helical" evidence="1">
    <location>
        <begin position="86"/>
        <end position="108"/>
    </location>
</feature>
<feature type="transmembrane region" description="Helical" evidence="1">
    <location>
        <begin position="114"/>
        <end position="134"/>
    </location>
</feature>
<feature type="transmembrane region" description="Helical" evidence="1">
    <location>
        <begin position="45"/>
        <end position="74"/>
    </location>
</feature>
<protein>
    <submittedName>
        <fullName evidence="2">Uncharacterized protein</fullName>
    </submittedName>
</protein>
<dbReference type="Proteomes" id="UP000252698">
    <property type="component" value="Chromosome"/>
</dbReference>
<proteinExistence type="predicted"/>
<organism evidence="2 3">
    <name type="scientific">Streptomyces atratus</name>
    <dbReference type="NCBI Taxonomy" id="1893"/>
    <lineage>
        <taxon>Bacteria</taxon>
        <taxon>Bacillati</taxon>
        <taxon>Actinomycetota</taxon>
        <taxon>Actinomycetes</taxon>
        <taxon>Kitasatosporales</taxon>
        <taxon>Streptomycetaceae</taxon>
        <taxon>Streptomyces</taxon>
    </lineage>
</organism>
<dbReference type="EMBL" id="CP027306">
    <property type="protein sequence ID" value="AXE83006.1"/>
    <property type="molecule type" value="Genomic_DNA"/>
</dbReference>
<reference evidence="2 3" key="1">
    <citation type="journal article" date="2018" name="Front. Microbiol.">
        <title>Genome Sequencing of Streptomyces atratus SCSIOZH16 and Activation Production of Nocardamine via Metabolic Engineering.</title>
        <authorList>
            <person name="Li Y."/>
            <person name="Zhang C."/>
            <person name="Liu C."/>
            <person name="Ju J."/>
            <person name="Ma J."/>
        </authorList>
    </citation>
    <scope>NUCLEOTIDE SEQUENCE [LARGE SCALE GENOMIC DNA]</scope>
    <source>
        <strain evidence="2 3">SCSIO_ZH16</strain>
    </source>
</reference>